<dbReference type="GeneTree" id="ENSGT00940000169201"/>
<dbReference type="AlphaFoldDB" id="A0A3B3B4F6"/>
<feature type="domain" description="DUF4708" evidence="2">
    <location>
        <begin position="52"/>
        <end position="302"/>
    </location>
</feature>
<organism evidence="3 4">
    <name type="scientific">Oryzias melastigma</name>
    <name type="common">Marine medaka</name>
    <dbReference type="NCBI Taxonomy" id="30732"/>
    <lineage>
        <taxon>Eukaryota</taxon>
        <taxon>Metazoa</taxon>
        <taxon>Chordata</taxon>
        <taxon>Craniata</taxon>
        <taxon>Vertebrata</taxon>
        <taxon>Euteleostomi</taxon>
        <taxon>Actinopterygii</taxon>
        <taxon>Neopterygii</taxon>
        <taxon>Teleostei</taxon>
        <taxon>Neoteleostei</taxon>
        <taxon>Acanthomorphata</taxon>
        <taxon>Ovalentaria</taxon>
        <taxon>Atherinomorphae</taxon>
        <taxon>Beloniformes</taxon>
        <taxon>Adrianichthyidae</taxon>
        <taxon>Oryziinae</taxon>
        <taxon>Oryzias</taxon>
    </lineage>
</organism>
<reference evidence="3" key="2">
    <citation type="submission" date="2025-09" db="UniProtKB">
        <authorList>
            <consortium name="Ensembl"/>
        </authorList>
    </citation>
    <scope>IDENTIFICATION</scope>
</reference>
<protein>
    <submittedName>
        <fullName evidence="3">Si:ch211-152c8.2</fullName>
    </submittedName>
</protein>
<dbReference type="PANTHER" id="PTHR28495">
    <property type="entry name" value="HYPOTHETICAL PROTEIN LOC100359752"/>
    <property type="match status" value="1"/>
</dbReference>
<sequence>MSGDPNQALFFLQIPELNKLVCVSMTLHGEEEEPRTKQIMTCRCEQIQSSGVEEDYDLTDRVLPRRELVLLFADVLARPSHDCFTDITVVVAEQFFQRGILQWFAQRNHLLLGCPRRVLAGDLQSCLAYSLVCRLSPNWNKVGLHLVCGKDFLTDGGILNGVRLVLSSREGQLCMSVQATTMRLPPPTLQDFGLSQLVLNRLCSDPHAVLDSASMGGPIRCHVLPSMSNGEIMSFSRRLPPDEPFRTYTDLQNRWKRLYGYRLPEQGEDEVVYCNICFQPMGERLYTYPLSCIRLQPAERFPTVDLQGVLCSFMSDVRSRLSSVCGFAVQLSGKPAYPTVNLSTAASMQVQTSEQINLTTSVFIRPVQTELPSSSPTLHLSARISESQPDQAQNQYGSRAGVWPSSGISSCASASMSSLSGANVSSSVSSSLPVFQPSSCSLDLLTPPPESHFSSPPKVLPLFRNKNPSRHVNVALLKAQKQQSGGTEEKGRVTLPTLARKSPPLAPSLPPHPPPTVPCLRLRSKSHSSPAAPPKSQPSVTLLPSLTPRSKVKPNDTLLPSVTPLSKVKPSVTLLPATETKPEAIMKIQQEVVSGGDSAAKHEPQENKQAPEAADGSFKNLPSSSIKGVTAKKNAAALQHMEVEKMARSNQLSKLSCAALLRWLKQRGVPVSTKLRKEELIVKVKSCLTEA</sequence>
<evidence type="ECO:0000256" key="1">
    <source>
        <dbReference type="SAM" id="MobiDB-lite"/>
    </source>
</evidence>
<dbReference type="Pfam" id="PF15813">
    <property type="entry name" value="DUF4708"/>
    <property type="match status" value="1"/>
</dbReference>
<keyword evidence="4" id="KW-1185">Reference proteome</keyword>
<proteinExistence type="predicted"/>
<dbReference type="Proteomes" id="UP000261560">
    <property type="component" value="Unplaced"/>
</dbReference>
<dbReference type="OMA" id="WYIQGRD"/>
<accession>A0A3B3B4F6</accession>
<reference evidence="3" key="1">
    <citation type="submission" date="2025-08" db="UniProtKB">
        <authorList>
            <consortium name="Ensembl"/>
        </authorList>
    </citation>
    <scope>IDENTIFICATION</scope>
</reference>
<feature type="region of interest" description="Disordered" evidence="1">
    <location>
        <begin position="594"/>
        <end position="623"/>
    </location>
</feature>
<dbReference type="InterPro" id="IPR031643">
    <property type="entry name" value="DUF4708"/>
</dbReference>
<evidence type="ECO:0000313" key="4">
    <source>
        <dbReference type="Proteomes" id="UP000261560"/>
    </source>
</evidence>
<name>A0A3B3B4F6_ORYME</name>
<evidence type="ECO:0000259" key="2">
    <source>
        <dbReference type="Pfam" id="PF15813"/>
    </source>
</evidence>
<dbReference type="PANTHER" id="PTHR28495:SF1">
    <property type="entry name" value="GENE, 17266-RELATED"/>
    <property type="match status" value="1"/>
</dbReference>
<evidence type="ECO:0000313" key="3">
    <source>
        <dbReference type="Ensembl" id="ENSOMEP00000000475.1"/>
    </source>
</evidence>
<dbReference type="PaxDb" id="30732-ENSOMEP00000000475"/>
<feature type="region of interest" description="Disordered" evidence="1">
    <location>
        <begin position="478"/>
        <end position="561"/>
    </location>
</feature>
<dbReference type="STRING" id="30732.ENSOMEP00000000475"/>
<dbReference type="Ensembl" id="ENSOMET00000015783.1">
    <property type="protein sequence ID" value="ENSOMEP00000000475.1"/>
    <property type="gene ID" value="ENSOMEG00000001369.1"/>
</dbReference>
<feature type="compositionally biased region" description="Pro residues" evidence="1">
    <location>
        <begin position="504"/>
        <end position="517"/>
    </location>
</feature>